<evidence type="ECO:0000256" key="12">
    <source>
        <dbReference type="ARBA" id="ARBA00049473"/>
    </source>
</evidence>
<name>A0A081BEV5_9HYPH</name>
<feature type="binding site" evidence="15">
    <location>
        <position position="406"/>
    </location>
    <ligand>
        <name>substrate</name>
    </ligand>
</feature>
<dbReference type="GO" id="GO:0005829">
    <property type="term" value="C:cytosol"/>
    <property type="evidence" value="ECO:0007669"/>
    <property type="project" value="TreeGrafter"/>
</dbReference>
<feature type="site" description="Important for catalytic activity" evidence="18">
    <location>
        <position position="53"/>
    </location>
</feature>
<dbReference type="FunFam" id="3.40.50.970:FF:000004">
    <property type="entry name" value="Transketolase"/>
    <property type="match status" value="1"/>
</dbReference>
<dbReference type="CDD" id="cd02012">
    <property type="entry name" value="TPP_TK"/>
    <property type="match status" value="1"/>
</dbReference>
<dbReference type="InterPro" id="IPR005478">
    <property type="entry name" value="Transketolase_bac-like"/>
</dbReference>
<feature type="site" description="Important for catalytic activity" evidence="18">
    <location>
        <position position="284"/>
    </location>
</feature>
<evidence type="ECO:0000256" key="7">
    <source>
        <dbReference type="ARBA" id="ARBA00022679"/>
    </source>
</evidence>
<feature type="binding site" evidence="16">
    <location>
        <begin position="142"/>
        <end position="144"/>
    </location>
    <ligand>
        <name>thiamine diphosphate</name>
        <dbReference type="ChEBI" id="CHEBI:58937"/>
    </ligand>
</feature>
<dbReference type="Pfam" id="PF22613">
    <property type="entry name" value="Transketolase_C_1"/>
    <property type="match status" value="1"/>
</dbReference>
<evidence type="ECO:0000256" key="11">
    <source>
        <dbReference type="ARBA" id="ARBA00023052"/>
    </source>
</evidence>
<feature type="binding site" evidence="16">
    <location>
        <position position="93"/>
    </location>
    <ligand>
        <name>thiamine diphosphate</name>
        <dbReference type="ChEBI" id="CHEBI:58937"/>
    </ligand>
</feature>
<dbReference type="STRING" id="1333998.M2A_3072"/>
<keyword evidence="23" id="KW-1185">Reference proteome</keyword>
<feature type="binding site" evidence="16">
    <location>
        <position position="181"/>
    </location>
    <ligand>
        <name>thiamine diphosphate</name>
        <dbReference type="ChEBI" id="CHEBI:58937"/>
    </ligand>
</feature>
<keyword evidence="7 19" id="KW-0808">Transferase</keyword>
<comment type="cofactor">
    <cofactor evidence="19">
        <name>Mg(2+)</name>
        <dbReference type="ChEBI" id="CHEBI:18420"/>
    </cofactor>
    <cofactor evidence="19">
        <name>Ca(2+)</name>
        <dbReference type="ChEBI" id="CHEBI:29108"/>
    </cofactor>
    <cofactor evidence="19">
        <name>Mn(2+)</name>
        <dbReference type="ChEBI" id="CHEBI:29035"/>
    </cofactor>
    <cofactor evidence="19">
        <name>Co(2+)</name>
        <dbReference type="ChEBI" id="CHEBI:48828"/>
    </cofactor>
    <text evidence="19">Binds 1 Mg(2+) ion per subunit. Can also utilize other divalent metal cations, such as Ca(2+), Mn(2+) and Co(2+).</text>
</comment>
<dbReference type="CDD" id="cd07033">
    <property type="entry name" value="TPP_PYR_DXS_TK_like"/>
    <property type="match status" value="1"/>
</dbReference>
<feature type="binding site" evidence="15">
    <location>
        <position position="542"/>
    </location>
    <ligand>
        <name>substrate</name>
    </ligand>
</feature>
<dbReference type="InterPro" id="IPR009014">
    <property type="entry name" value="Transketo_C/PFOR_II"/>
</dbReference>
<comment type="cofactor">
    <cofactor evidence="2">
        <name>Co(2+)</name>
        <dbReference type="ChEBI" id="CHEBI:48828"/>
    </cofactor>
</comment>
<feature type="binding site" evidence="17">
    <location>
        <position position="210"/>
    </location>
    <ligand>
        <name>Mg(2+)</name>
        <dbReference type="ChEBI" id="CHEBI:18420"/>
    </ligand>
</feature>
<dbReference type="Gene3D" id="3.40.50.970">
    <property type="match status" value="2"/>
</dbReference>
<evidence type="ECO:0000256" key="4">
    <source>
        <dbReference type="ARBA" id="ARBA00011738"/>
    </source>
</evidence>
<evidence type="ECO:0000259" key="21">
    <source>
        <dbReference type="SMART" id="SM00861"/>
    </source>
</evidence>
<dbReference type="NCBIfam" id="TIGR00232">
    <property type="entry name" value="tktlase_bact"/>
    <property type="match status" value="1"/>
</dbReference>
<dbReference type="InterPro" id="IPR055152">
    <property type="entry name" value="Transketolase-like_C_2"/>
</dbReference>
<dbReference type="Proteomes" id="UP000028702">
    <property type="component" value="Unassembled WGS sequence"/>
</dbReference>
<comment type="similarity">
    <text evidence="3 19">Belongs to the transketolase family.</text>
</comment>
<dbReference type="EMBL" id="BBIO01000021">
    <property type="protein sequence ID" value="GAK46573.1"/>
    <property type="molecule type" value="Genomic_DNA"/>
</dbReference>
<feature type="binding site" evidence="15">
    <location>
        <position position="495"/>
    </location>
    <ligand>
        <name>substrate</name>
    </ligand>
</feature>
<dbReference type="SUPFAM" id="SSF52518">
    <property type="entry name" value="Thiamin diphosphate-binding fold (THDP-binding)"/>
    <property type="match status" value="2"/>
</dbReference>
<evidence type="ECO:0000256" key="9">
    <source>
        <dbReference type="ARBA" id="ARBA00022837"/>
    </source>
</evidence>
<dbReference type="InterPro" id="IPR020826">
    <property type="entry name" value="Transketolase_BS"/>
</dbReference>
<feature type="region of interest" description="Disordered" evidence="20">
    <location>
        <begin position="1"/>
        <end position="29"/>
    </location>
</feature>
<evidence type="ECO:0000256" key="15">
    <source>
        <dbReference type="PIRSR" id="PIRSR605478-2"/>
    </source>
</evidence>
<keyword evidence="9 19" id="KW-0106">Calcium</keyword>
<dbReference type="GO" id="GO:0019253">
    <property type="term" value="P:reductive pentose-phosphate cycle"/>
    <property type="evidence" value="ECO:0007669"/>
    <property type="project" value="UniProtKB-KW"/>
</dbReference>
<dbReference type="InterPro" id="IPR033247">
    <property type="entry name" value="Transketolase_fam"/>
</dbReference>
<evidence type="ECO:0000256" key="16">
    <source>
        <dbReference type="PIRSR" id="PIRSR605478-3"/>
    </source>
</evidence>
<evidence type="ECO:0000256" key="1">
    <source>
        <dbReference type="ARBA" id="ARBA00001913"/>
    </source>
</evidence>
<accession>A0A081BEV5</accession>
<evidence type="ECO:0000256" key="6">
    <source>
        <dbReference type="ARBA" id="ARBA00022567"/>
    </source>
</evidence>
<gene>
    <name evidence="22" type="ORF">M2A_3072</name>
</gene>
<evidence type="ECO:0000256" key="8">
    <source>
        <dbReference type="ARBA" id="ARBA00022723"/>
    </source>
</evidence>
<organism evidence="22 23">
    <name type="scientific">Tepidicaulis marinus</name>
    <dbReference type="NCBI Taxonomy" id="1333998"/>
    <lineage>
        <taxon>Bacteria</taxon>
        <taxon>Pseudomonadati</taxon>
        <taxon>Pseudomonadota</taxon>
        <taxon>Alphaproteobacteria</taxon>
        <taxon>Hyphomicrobiales</taxon>
        <taxon>Parvibaculaceae</taxon>
        <taxon>Tepidicaulis</taxon>
    </lineage>
</organism>
<evidence type="ECO:0000256" key="14">
    <source>
        <dbReference type="PIRSR" id="PIRSR605478-1"/>
    </source>
</evidence>
<evidence type="ECO:0000256" key="13">
    <source>
        <dbReference type="NCBIfam" id="TIGR00232"/>
    </source>
</evidence>
<dbReference type="InterPro" id="IPR005474">
    <property type="entry name" value="Transketolase_N"/>
</dbReference>
<dbReference type="PANTHER" id="PTHR43522">
    <property type="entry name" value="TRANSKETOLASE"/>
    <property type="match status" value="1"/>
</dbReference>
<dbReference type="PROSITE" id="PS00801">
    <property type="entry name" value="TRANSKETOLASE_1"/>
    <property type="match status" value="1"/>
</dbReference>
<dbReference type="InterPro" id="IPR029061">
    <property type="entry name" value="THDP-binding"/>
</dbReference>
<feature type="binding site" evidence="15">
    <location>
        <position position="483"/>
    </location>
    <ligand>
        <name>substrate</name>
    </ligand>
</feature>
<keyword evidence="8 17" id="KW-0479">Metal-binding</keyword>
<dbReference type="Pfam" id="PF00456">
    <property type="entry name" value="Transketolase_N"/>
    <property type="match status" value="1"/>
</dbReference>
<protein>
    <recommendedName>
        <fullName evidence="5 13">Transketolase</fullName>
        <ecNumber evidence="5 13">2.2.1.1</ecNumber>
    </recommendedName>
</protein>
<feature type="binding site" evidence="16">
    <location>
        <position position="284"/>
    </location>
    <ligand>
        <name>thiamine diphosphate</name>
        <dbReference type="ChEBI" id="CHEBI:58937"/>
    </ligand>
</feature>
<evidence type="ECO:0000313" key="22">
    <source>
        <dbReference type="EMBL" id="GAK46573.1"/>
    </source>
</evidence>
<dbReference type="PROSITE" id="PS00802">
    <property type="entry name" value="TRANSKETOLASE_2"/>
    <property type="match status" value="1"/>
</dbReference>
<keyword evidence="6" id="KW-0113">Calvin cycle</keyword>
<feature type="active site" description="Proton donor" evidence="14">
    <location>
        <position position="433"/>
    </location>
</feature>
<comment type="function">
    <text evidence="19">Catalyzes the transfer of a two-carbon ketol group from a ketose donor to an aldose acceptor, via a covalent intermediate with the cofactor thiamine pyrophosphate.</text>
</comment>
<comment type="cofactor">
    <cofactor evidence="1">
        <name>Ca(2+)</name>
        <dbReference type="ChEBI" id="CHEBI:29108"/>
    </cofactor>
</comment>
<dbReference type="SMART" id="SM00861">
    <property type="entry name" value="Transket_pyr"/>
    <property type="match status" value="1"/>
</dbReference>
<dbReference type="FunFam" id="3.40.50.920:FF:000003">
    <property type="entry name" value="Transketolase"/>
    <property type="match status" value="1"/>
</dbReference>
<keyword evidence="10 17" id="KW-0460">Magnesium</keyword>
<evidence type="ECO:0000313" key="23">
    <source>
        <dbReference type="Proteomes" id="UP000028702"/>
    </source>
</evidence>
<comment type="cofactor">
    <cofactor evidence="16">
        <name>thiamine diphosphate</name>
        <dbReference type="ChEBI" id="CHEBI:58937"/>
    </cofactor>
    <text evidence="16">Binds 1 thiamine pyrophosphate per subunit. During the reaction, the substrate forms a covalent intermediate with the cofactor.</text>
</comment>
<feature type="binding site" evidence="16">
    <location>
        <position position="459"/>
    </location>
    <ligand>
        <name>thiamine diphosphate</name>
        <dbReference type="ChEBI" id="CHEBI:58937"/>
    </ligand>
</feature>
<dbReference type="FunFam" id="3.40.50.970:FF:000003">
    <property type="entry name" value="Transketolase"/>
    <property type="match status" value="1"/>
</dbReference>
<dbReference type="GO" id="GO:0009052">
    <property type="term" value="P:pentose-phosphate shunt, non-oxidative branch"/>
    <property type="evidence" value="ECO:0007669"/>
    <property type="project" value="UniProtKB-ARBA"/>
</dbReference>
<feature type="binding site" evidence="17">
    <location>
        <position position="180"/>
    </location>
    <ligand>
        <name>Mg(2+)</name>
        <dbReference type="ChEBI" id="CHEBI:18420"/>
    </ligand>
</feature>
<dbReference type="InterPro" id="IPR049557">
    <property type="entry name" value="Transketolase_CS"/>
</dbReference>
<feature type="binding site" evidence="15">
    <location>
        <position position="284"/>
    </location>
    <ligand>
        <name>substrate</name>
    </ligand>
</feature>
<feature type="binding site" evidence="15">
    <location>
        <position position="53"/>
    </location>
    <ligand>
        <name>substrate</name>
    </ligand>
</feature>
<comment type="caution">
    <text evidence="22">The sequence shown here is derived from an EMBL/GenBank/DDBJ whole genome shotgun (WGS) entry which is preliminary data.</text>
</comment>
<keyword evidence="11 16" id="KW-0786">Thiamine pyrophosphate</keyword>
<dbReference type="Pfam" id="PF02779">
    <property type="entry name" value="Transket_pyr"/>
    <property type="match status" value="1"/>
</dbReference>
<evidence type="ECO:0000256" key="20">
    <source>
        <dbReference type="SAM" id="MobiDB-lite"/>
    </source>
</evidence>
<feature type="binding site" evidence="16">
    <location>
        <position position="210"/>
    </location>
    <ligand>
        <name>thiamine diphosphate</name>
        <dbReference type="ChEBI" id="CHEBI:58937"/>
    </ligand>
</feature>
<comment type="subunit">
    <text evidence="4 19">Homodimer.</text>
</comment>
<comment type="catalytic activity">
    <reaction evidence="12 19">
        <text>D-sedoheptulose 7-phosphate + D-glyceraldehyde 3-phosphate = aldehydo-D-ribose 5-phosphate + D-xylulose 5-phosphate</text>
        <dbReference type="Rhea" id="RHEA:10508"/>
        <dbReference type="ChEBI" id="CHEBI:57483"/>
        <dbReference type="ChEBI" id="CHEBI:57737"/>
        <dbReference type="ChEBI" id="CHEBI:58273"/>
        <dbReference type="ChEBI" id="CHEBI:59776"/>
        <dbReference type="EC" id="2.2.1.1"/>
    </reaction>
</comment>
<evidence type="ECO:0000256" key="17">
    <source>
        <dbReference type="PIRSR" id="PIRSR605478-4"/>
    </source>
</evidence>
<comment type="cofactor">
    <cofactor evidence="17">
        <name>Mg(2+)</name>
        <dbReference type="ChEBI" id="CHEBI:18420"/>
    </cofactor>
    <text evidence="17">Binds 1 Mg(2+) ion per subunit. Can also utilize other divalent metal cations, such as Ca(2+), Mn(2+) and Co(2+).</text>
</comment>
<dbReference type="InterPro" id="IPR005475">
    <property type="entry name" value="Transketolase-like_Pyr-bd"/>
</dbReference>
<dbReference type="GO" id="GO:0004802">
    <property type="term" value="F:transketolase activity"/>
    <property type="evidence" value="ECO:0007669"/>
    <property type="project" value="UniProtKB-UniRule"/>
</dbReference>
<proteinExistence type="inferred from homology"/>
<evidence type="ECO:0000256" key="10">
    <source>
        <dbReference type="ARBA" id="ARBA00022842"/>
    </source>
</evidence>
<evidence type="ECO:0000256" key="3">
    <source>
        <dbReference type="ARBA" id="ARBA00007131"/>
    </source>
</evidence>
<feature type="binding site" evidence="17">
    <location>
        <position position="212"/>
    </location>
    <ligand>
        <name>Mg(2+)</name>
        <dbReference type="ChEBI" id="CHEBI:18420"/>
    </ligand>
</feature>
<dbReference type="AlphaFoldDB" id="A0A081BEV5"/>
<feature type="domain" description="Transketolase-like pyrimidine-binding" evidence="21">
    <location>
        <begin position="376"/>
        <end position="547"/>
    </location>
</feature>
<dbReference type="EC" id="2.2.1.1" evidence="5 13"/>
<dbReference type="GO" id="GO:0046872">
    <property type="term" value="F:metal ion binding"/>
    <property type="evidence" value="ECO:0007669"/>
    <property type="project" value="UniProtKB-KW"/>
</dbReference>
<dbReference type="SUPFAM" id="SSF52922">
    <property type="entry name" value="TK C-terminal domain-like"/>
    <property type="match status" value="1"/>
</dbReference>
<sequence>MTPSDPSAAKPVSSTSQTEAASGVNADPSSHKMMANAIRALSMDAVQAANSGHPGLPMGAADIATVLFSKFMKFDPRNPNWPDRDRFILSAGHGSMLVYSLLYLLGYEDMTIDEIKNFRQMGSKTAGHPEVYHTPGVETTTGPLGQGISNAVGMAMAERLMAARFGEDVVDHYTYVLASDGDLMEGISHEAISLAGHLKLRKLIVLFDDNGISIDGPIELAESGNMLDRFRAAGWEAMRIDGHNPEEIEAAIAKARESRAPTLIACRTTIGFGAPNKQGTAGVHGAPLGPDEIKLARKELGWPYEPFEVPSEVLDAWRCTGLRSARARVAWEERLAGLDAEARAEFERRMAGDLPKGLAKAINAFKKQISDEKPKLATRQSSQNVLGVINDAVPETIGGSADLTGSNNTRSKDMQAVTPDDFSGRFIHYGVREHGMAAAMNGMALHRGVIPYSGTFLVFTDYCRPSIRMSALMGERVIYVMTHDSIGLGEDGPTHQPIEHLASLRAMPNVHVFRPADSVETAECWQLALEAKTTPSIIALTRQGLPTVRTEHTDENLSARGAYELAAADGEAKVTFLATGSEVEIALDARALLQKEGIGARVVSMPCTDLFDQQSGEYKKQILGEGTVRVAIEAASGFGWERYTGPDGAFIGMNSFGASAPYKELYEHFGITAEKAAEAAKQRLG</sequence>
<dbReference type="eggNOG" id="COG0021">
    <property type="taxonomic scope" value="Bacteria"/>
</dbReference>
<evidence type="ECO:0000256" key="5">
    <source>
        <dbReference type="ARBA" id="ARBA00013152"/>
    </source>
</evidence>
<evidence type="ECO:0000256" key="2">
    <source>
        <dbReference type="ARBA" id="ARBA00001941"/>
    </source>
</evidence>
<reference evidence="22 23" key="1">
    <citation type="submission" date="2014-07" db="EMBL/GenBank/DDBJ databases">
        <title>Tepidicaulis marinum gen. nov., sp. nov., a novel marine bacterium denitrifying nitrate to nitrous oxide strictly under microaerobic conditions.</title>
        <authorList>
            <person name="Takeuchi M."/>
            <person name="Yamagishi T."/>
            <person name="Kamagata Y."/>
            <person name="Oshima K."/>
            <person name="Hattori M."/>
            <person name="Katayama T."/>
            <person name="Hanada S."/>
            <person name="Tamaki H."/>
            <person name="Marumo K."/>
            <person name="Maeda H."/>
            <person name="Nedachi M."/>
            <person name="Iwasaki W."/>
            <person name="Suwa Y."/>
            <person name="Sakata S."/>
        </authorList>
    </citation>
    <scope>NUCLEOTIDE SEQUENCE [LARGE SCALE GENOMIC DNA]</scope>
    <source>
        <strain evidence="22 23">MA2</strain>
    </source>
</reference>
<feature type="binding site" evidence="15">
    <location>
        <position position="379"/>
    </location>
    <ligand>
        <name>substrate</name>
    </ligand>
</feature>
<dbReference type="PANTHER" id="PTHR43522:SF2">
    <property type="entry name" value="TRANSKETOLASE 1-RELATED"/>
    <property type="match status" value="1"/>
</dbReference>
<dbReference type="Gene3D" id="3.40.50.920">
    <property type="match status" value="1"/>
</dbReference>
<feature type="binding site" evidence="15">
    <location>
        <position position="491"/>
    </location>
    <ligand>
        <name>substrate</name>
    </ligand>
</feature>
<evidence type="ECO:0000256" key="18">
    <source>
        <dbReference type="PIRSR" id="PIRSR605478-5"/>
    </source>
</evidence>
<evidence type="ECO:0000256" key="19">
    <source>
        <dbReference type="RuleBase" id="RU004996"/>
    </source>
</evidence>